<dbReference type="Pfam" id="PF05231">
    <property type="entry name" value="MASE1"/>
    <property type="match status" value="1"/>
</dbReference>
<evidence type="ECO:0000313" key="10">
    <source>
        <dbReference type="Proteomes" id="UP000579605"/>
    </source>
</evidence>
<feature type="transmembrane region" description="Helical" evidence="7">
    <location>
        <begin position="35"/>
        <end position="60"/>
    </location>
</feature>
<evidence type="ECO:0000256" key="6">
    <source>
        <dbReference type="SAM" id="MobiDB-lite"/>
    </source>
</evidence>
<feature type="transmembrane region" description="Helical" evidence="7">
    <location>
        <begin position="98"/>
        <end position="119"/>
    </location>
</feature>
<evidence type="ECO:0000313" key="9">
    <source>
        <dbReference type="EMBL" id="NYH91229.1"/>
    </source>
</evidence>
<keyword evidence="4 7" id="KW-1133">Transmembrane helix</keyword>
<feature type="transmembrane region" description="Helical" evidence="7">
    <location>
        <begin position="173"/>
        <end position="192"/>
    </location>
</feature>
<comment type="caution">
    <text evidence="9">The sequence shown here is derived from an EMBL/GenBank/DDBJ whole genome shotgun (WGS) entry which is preliminary data.</text>
</comment>
<dbReference type="GO" id="GO:0005886">
    <property type="term" value="C:plasma membrane"/>
    <property type="evidence" value="ECO:0007669"/>
    <property type="project" value="UniProtKB-SubCell"/>
</dbReference>
<evidence type="ECO:0000256" key="2">
    <source>
        <dbReference type="ARBA" id="ARBA00022475"/>
    </source>
</evidence>
<feature type="domain" description="MASE1" evidence="8">
    <location>
        <begin position="23"/>
        <end position="269"/>
    </location>
</feature>
<keyword evidence="5 7" id="KW-0472">Membrane</keyword>
<gene>
    <name evidence="9" type="ORF">F4554_003867</name>
</gene>
<evidence type="ECO:0000256" key="1">
    <source>
        <dbReference type="ARBA" id="ARBA00004651"/>
    </source>
</evidence>
<comment type="subcellular location">
    <subcellularLocation>
        <location evidence="1">Cell membrane</location>
        <topology evidence="1">Multi-pass membrane protein</topology>
    </subcellularLocation>
</comment>
<feature type="transmembrane region" description="Helical" evidence="7">
    <location>
        <begin position="139"/>
        <end position="161"/>
    </location>
</feature>
<feature type="transmembrane region" description="Helical" evidence="7">
    <location>
        <begin position="66"/>
        <end position="86"/>
    </location>
</feature>
<evidence type="ECO:0000256" key="3">
    <source>
        <dbReference type="ARBA" id="ARBA00022692"/>
    </source>
</evidence>
<sequence length="355" mass="38170">MGLGISFFIFGYVGNLLSPIQGSVGLLWPPTGLALGVLLLFSSNLWPGILLGGFFVNLLIWGRPPLVSLAVVTGATVGVLCGYVLLRRVGFRIQLDRMRDLIALVALGAVAGMTITSTVRVGTLTLAGLVPADRFWTAWWLDELSSIMGVIIVTPVVLLASRIRRLRPPRPRRVVEAAAVLGAAFVVMSIATHARSELLFLIFPVLIWAALRFQVKLAAPCVLLVSLLTVYGAAVGSGPFEGQGLSSKVDTVLAFELATALTSLVLAVTTVERIRAHGEVERTADELASVVAQLSRSLGRRLVPPVIEEATDRISGERRVVRERIRTPRDSRVDPDTSDLAHPLHGDTPVTPEDD</sequence>
<keyword evidence="10" id="KW-1185">Reference proteome</keyword>
<feature type="transmembrane region" description="Helical" evidence="7">
    <location>
        <begin position="222"/>
        <end position="240"/>
    </location>
</feature>
<proteinExistence type="predicted"/>
<dbReference type="AlphaFoldDB" id="A0A852ZP24"/>
<evidence type="ECO:0000256" key="4">
    <source>
        <dbReference type="ARBA" id="ARBA00022989"/>
    </source>
</evidence>
<name>A0A852ZP24_9ACTN</name>
<dbReference type="EMBL" id="JACBZH010000001">
    <property type="protein sequence ID" value="NYH91229.1"/>
    <property type="molecule type" value="Genomic_DNA"/>
</dbReference>
<feature type="compositionally biased region" description="Basic and acidic residues" evidence="6">
    <location>
        <begin position="324"/>
        <end position="335"/>
    </location>
</feature>
<accession>A0A852ZP24</accession>
<feature type="transmembrane region" description="Helical" evidence="7">
    <location>
        <begin position="6"/>
        <end position="28"/>
    </location>
</feature>
<evidence type="ECO:0000259" key="8">
    <source>
        <dbReference type="Pfam" id="PF05231"/>
    </source>
</evidence>
<feature type="transmembrane region" description="Helical" evidence="7">
    <location>
        <begin position="198"/>
        <end position="215"/>
    </location>
</feature>
<keyword evidence="2" id="KW-1003">Cell membrane</keyword>
<dbReference type="InterPro" id="IPR007895">
    <property type="entry name" value="MASE1"/>
</dbReference>
<feature type="transmembrane region" description="Helical" evidence="7">
    <location>
        <begin position="252"/>
        <end position="271"/>
    </location>
</feature>
<organism evidence="9 10">
    <name type="scientific">Actinopolymorpha rutila</name>
    <dbReference type="NCBI Taxonomy" id="446787"/>
    <lineage>
        <taxon>Bacteria</taxon>
        <taxon>Bacillati</taxon>
        <taxon>Actinomycetota</taxon>
        <taxon>Actinomycetes</taxon>
        <taxon>Propionibacteriales</taxon>
        <taxon>Actinopolymorphaceae</taxon>
        <taxon>Actinopolymorpha</taxon>
    </lineage>
</organism>
<evidence type="ECO:0000256" key="7">
    <source>
        <dbReference type="SAM" id="Phobius"/>
    </source>
</evidence>
<dbReference type="Proteomes" id="UP000579605">
    <property type="component" value="Unassembled WGS sequence"/>
</dbReference>
<keyword evidence="3 7" id="KW-0812">Transmembrane</keyword>
<dbReference type="RefSeq" id="WP_179788836.1">
    <property type="nucleotide sequence ID" value="NZ_BAAARR010000023.1"/>
</dbReference>
<protein>
    <submittedName>
        <fullName evidence="9">Integral membrane sensor domain MASE1</fullName>
    </submittedName>
</protein>
<reference evidence="9 10" key="1">
    <citation type="submission" date="2020-07" db="EMBL/GenBank/DDBJ databases">
        <title>Sequencing the genomes of 1000 actinobacteria strains.</title>
        <authorList>
            <person name="Klenk H.-P."/>
        </authorList>
    </citation>
    <scope>NUCLEOTIDE SEQUENCE [LARGE SCALE GENOMIC DNA]</scope>
    <source>
        <strain evidence="9 10">DSM 18448</strain>
    </source>
</reference>
<evidence type="ECO:0000256" key="5">
    <source>
        <dbReference type="ARBA" id="ARBA00023136"/>
    </source>
</evidence>
<feature type="region of interest" description="Disordered" evidence="6">
    <location>
        <begin position="324"/>
        <end position="355"/>
    </location>
</feature>